<evidence type="ECO:0008006" key="3">
    <source>
        <dbReference type="Google" id="ProtNLM"/>
    </source>
</evidence>
<organism evidence="1 2">
    <name type="scientific">Zasmidium cellare</name>
    <name type="common">Wine cellar mold</name>
    <name type="synonym">Racodium cellare</name>
    <dbReference type="NCBI Taxonomy" id="395010"/>
    <lineage>
        <taxon>Eukaryota</taxon>
        <taxon>Fungi</taxon>
        <taxon>Dikarya</taxon>
        <taxon>Ascomycota</taxon>
        <taxon>Pezizomycotina</taxon>
        <taxon>Dothideomycetes</taxon>
        <taxon>Dothideomycetidae</taxon>
        <taxon>Mycosphaerellales</taxon>
        <taxon>Mycosphaerellaceae</taxon>
        <taxon>Zasmidium</taxon>
    </lineage>
</organism>
<proteinExistence type="predicted"/>
<evidence type="ECO:0000313" key="2">
    <source>
        <dbReference type="Proteomes" id="UP001305779"/>
    </source>
</evidence>
<gene>
    <name evidence="1" type="ORF">PRZ48_006762</name>
</gene>
<name>A0ABR0EHG4_ZASCE</name>
<dbReference type="Proteomes" id="UP001305779">
    <property type="component" value="Unassembled WGS sequence"/>
</dbReference>
<sequence>MGPRLAERYTVIAPDNRAADGEDLLAILDFLNISSTNILAHEKGVGLAASLAVEHPERVNKAVIAEYPLPGFGYDTAVISPNPYDNWELAFFAVPDVAQYFVQGRERQMLEWYFWHGSYSGGDVISNDLLEIYTRAISKPGFLRAMFQYFAAAFEDSEYFTAKINATGKLSMPVLALGGEASFAPEALLQTALSPVASDLQVDVVPKAGHWIPDENPQWFAQRAMQFFGNDSSLSALDLSALDNATTVFGVFYTGLVTAGTNTTPSIRTWRRLG</sequence>
<dbReference type="PANTHER" id="PTHR43329">
    <property type="entry name" value="EPOXIDE HYDROLASE"/>
    <property type="match status" value="1"/>
</dbReference>
<reference evidence="1 2" key="1">
    <citation type="journal article" date="2023" name="G3 (Bethesda)">
        <title>A chromosome-level genome assembly of Zasmidium syzygii isolated from banana leaves.</title>
        <authorList>
            <person name="van Westerhoven A.C."/>
            <person name="Mehrabi R."/>
            <person name="Talebi R."/>
            <person name="Steentjes M.B.F."/>
            <person name="Corcolon B."/>
            <person name="Chong P.A."/>
            <person name="Kema G.H.J."/>
            <person name="Seidl M.F."/>
        </authorList>
    </citation>
    <scope>NUCLEOTIDE SEQUENCE [LARGE SCALE GENOMIC DNA]</scope>
    <source>
        <strain evidence="1 2">P124</strain>
    </source>
</reference>
<accession>A0ABR0EHG4</accession>
<dbReference type="SUPFAM" id="SSF53474">
    <property type="entry name" value="alpha/beta-Hydrolases"/>
    <property type="match status" value="1"/>
</dbReference>
<protein>
    <recommendedName>
        <fullName evidence="3">Hydrolase</fullName>
    </recommendedName>
</protein>
<dbReference type="Gene3D" id="3.40.50.1820">
    <property type="entry name" value="alpha/beta hydrolase"/>
    <property type="match status" value="1"/>
</dbReference>
<comment type="caution">
    <text evidence="1">The sequence shown here is derived from an EMBL/GenBank/DDBJ whole genome shotgun (WGS) entry which is preliminary data.</text>
</comment>
<dbReference type="EMBL" id="JAXOVC010000005">
    <property type="protein sequence ID" value="KAK4500956.1"/>
    <property type="molecule type" value="Genomic_DNA"/>
</dbReference>
<keyword evidence="2" id="KW-1185">Reference proteome</keyword>
<evidence type="ECO:0000313" key="1">
    <source>
        <dbReference type="EMBL" id="KAK4500956.1"/>
    </source>
</evidence>
<dbReference type="InterPro" id="IPR029058">
    <property type="entry name" value="AB_hydrolase_fold"/>
</dbReference>